<evidence type="ECO:0000313" key="2">
    <source>
        <dbReference type="EMBL" id="SDQ29330.1"/>
    </source>
</evidence>
<proteinExistence type="predicted"/>
<name>A0A1H0ZPE4_9MICC</name>
<dbReference type="Gene3D" id="3.10.450.40">
    <property type="match status" value="2"/>
</dbReference>
<gene>
    <name evidence="2" type="ORF">SAMN04489742_0488</name>
</gene>
<keyword evidence="3" id="KW-1185">Reference proteome</keyword>
<reference evidence="2 3" key="1">
    <citation type="submission" date="2016-10" db="EMBL/GenBank/DDBJ databases">
        <authorList>
            <person name="de Groot N.N."/>
        </authorList>
    </citation>
    <scope>NUCLEOTIDE SEQUENCE [LARGE SCALE GENOMIC DNA]</scope>
    <source>
        <strain evidence="2 3">DSM 20117</strain>
    </source>
</reference>
<evidence type="ECO:0000259" key="1">
    <source>
        <dbReference type="Pfam" id="PF03413"/>
    </source>
</evidence>
<feature type="domain" description="PepSY" evidence="1">
    <location>
        <begin position="62"/>
        <end position="117"/>
    </location>
</feature>
<dbReference type="Proteomes" id="UP000181917">
    <property type="component" value="Unassembled WGS sequence"/>
</dbReference>
<dbReference type="Pfam" id="PF03413">
    <property type="entry name" value="PepSY"/>
    <property type="match status" value="1"/>
</dbReference>
<accession>A0A1H0ZPE4</accession>
<protein>
    <submittedName>
        <fullName evidence="2">Uncharacterized membrane protein YkoI</fullName>
    </submittedName>
</protein>
<dbReference type="EMBL" id="FNKH01000002">
    <property type="protein sequence ID" value="SDQ29330.1"/>
    <property type="molecule type" value="Genomic_DNA"/>
</dbReference>
<organism evidence="2 3">
    <name type="scientific">Crystallibacter crystallopoietes</name>
    <dbReference type="NCBI Taxonomy" id="37928"/>
    <lineage>
        <taxon>Bacteria</taxon>
        <taxon>Bacillati</taxon>
        <taxon>Actinomycetota</taxon>
        <taxon>Actinomycetes</taxon>
        <taxon>Micrococcales</taxon>
        <taxon>Micrococcaceae</taxon>
        <taxon>Crystallibacter</taxon>
    </lineage>
</organism>
<sequence length="118" mass="12727">MRGSAAVDVDYSDDRQGWEVELISGGTEHEVLVLADGSEVLDQRDKGPADEEDRRAVESATVSLAEAIETAQQAAVGDLEEASLEDENDKPVWEVEIRSEGGTLTEVLIDAVSGEQLR</sequence>
<dbReference type="KEGG" id="acry:AC20117_14855"/>
<dbReference type="AlphaFoldDB" id="A0A1H0ZPE4"/>
<evidence type="ECO:0000313" key="3">
    <source>
        <dbReference type="Proteomes" id="UP000181917"/>
    </source>
</evidence>
<dbReference type="InterPro" id="IPR025711">
    <property type="entry name" value="PepSY"/>
</dbReference>